<gene>
    <name evidence="1" type="ORF">NITLEN_80137</name>
</gene>
<keyword evidence="2" id="KW-1185">Reference proteome</keyword>
<evidence type="ECO:0000313" key="1">
    <source>
        <dbReference type="EMBL" id="SPP66709.1"/>
    </source>
</evidence>
<proteinExistence type="predicted"/>
<dbReference type="AlphaFoldDB" id="A0A330L9K7"/>
<dbReference type="InterPro" id="IPR041881">
    <property type="entry name" value="PqqD_sf"/>
</dbReference>
<reference evidence="2" key="1">
    <citation type="submission" date="2018-04" db="EMBL/GenBank/DDBJ databases">
        <authorList>
            <person name="Lucker S."/>
            <person name="Sakoula D."/>
        </authorList>
    </citation>
    <scope>NUCLEOTIDE SEQUENCE [LARGE SCALE GENOMIC DNA]</scope>
</reference>
<protein>
    <recommendedName>
        <fullName evidence="3">PqqD family protein</fullName>
    </recommendedName>
</protein>
<evidence type="ECO:0008006" key="3">
    <source>
        <dbReference type="Google" id="ProtNLM"/>
    </source>
</evidence>
<dbReference type="EMBL" id="OUNR01000021">
    <property type="protein sequence ID" value="SPP66709.1"/>
    <property type="molecule type" value="Genomic_DNA"/>
</dbReference>
<dbReference type="Gene3D" id="1.10.10.1150">
    <property type="entry name" value="Coenzyme PQQ synthesis protein D (PqqD)"/>
    <property type="match status" value="1"/>
</dbReference>
<dbReference type="InterPro" id="IPR008792">
    <property type="entry name" value="PQQD"/>
</dbReference>
<dbReference type="InParanoid" id="A0A330L9K7"/>
<sequence>MADCVSTMTVPGTTGTSIDRRELDRIGLRSSPDVQGTTMDGETVLLNLSSGRYYTLNRLGSVIWEHCTGQNTIADIHAAICDRFDVVPSRALDDLIDLINELIQEGLLQQERR</sequence>
<accession>A0A330L9K7</accession>
<organism evidence="1 2">
    <name type="scientific">Nitrospira lenta</name>
    <dbReference type="NCBI Taxonomy" id="1436998"/>
    <lineage>
        <taxon>Bacteria</taxon>
        <taxon>Pseudomonadati</taxon>
        <taxon>Nitrospirota</taxon>
        <taxon>Nitrospiria</taxon>
        <taxon>Nitrospirales</taxon>
        <taxon>Nitrospiraceae</taxon>
        <taxon>Nitrospira</taxon>
    </lineage>
</organism>
<dbReference type="Pfam" id="PF05402">
    <property type="entry name" value="PqqD"/>
    <property type="match status" value="1"/>
</dbReference>
<evidence type="ECO:0000313" key="2">
    <source>
        <dbReference type="Proteomes" id="UP000248168"/>
    </source>
</evidence>
<dbReference type="Proteomes" id="UP000248168">
    <property type="component" value="Unassembled WGS sequence"/>
</dbReference>
<name>A0A330L9K7_9BACT</name>
<dbReference type="RefSeq" id="WP_181416956.1">
    <property type="nucleotide sequence ID" value="NZ_OUNR01000021.1"/>
</dbReference>